<dbReference type="PROSITE" id="PS50059">
    <property type="entry name" value="FKBP_PPIASE"/>
    <property type="match status" value="1"/>
</dbReference>
<dbReference type="GO" id="GO:0042026">
    <property type="term" value="P:protein refolding"/>
    <property type="evidence" value="ECO:0007669"/>
    <property type="project" value="UniProtKB-ARBA"/>
</dbReference>
<accession>A7I8B7</accession>
<keyword evidence="11" id="KW-0472">Membrane</keyword>
<evidence type="ECO:0000256" key="3">
    <source>
        <dbReference type="ARBA" id="ARBA00006577"/>
    </source>
</evidence>
<evidence type="ECO:0000313" key="13">
    <source>
        <dbReference type="EMBL" id="ABS55978.1"/>
    </source>
</evidence>
<evidence type="ECO:0000313" key="14">
    <source>
        <dbReference type="Proteomes" id="UP000002408"/>
    </source>
</evidence>
<comment type="similarity">
    <text evidence="3 9">Belongs to the FKBP-type PPIase family.</text>
</comment>
<keyword evidence="4" id="KW-0963">Cytoplasm</keyword>
<evidence type="ECO:0000256" key="4">
    <source>
        <dbReference type="ARBA" id="ARBA00022490"/>
    </source>
</evidence>
<evidence type="ECO:0000256" key="1">
    <source>
        <dbReference type="ARBA" id="ARBA00000971"/>
    </source>
</evidence>
<evidence type="ECO:0000256" key="6">
    <source>
        <dbReference type="ARBA" id="ARBA00023186"/>
    </source>
</evidence>
<evidence type="ECO:0000256" key="5">
    <source>
        <dbReference type="ARBA" id="ARBA00023110"/>
    </source>
</evidence>
<dbReference type="Pfam" id="PF00254">
    <property type="entry name" value="FKBP_C"/>
    <property type="match status" value="1"/>
</dbReference>
<keyword evidence="14" id="KW-1185">Reference proteome</keyword>
<dbReference type="InterPro" id="IPR046357">
    <property type="entry name" value="PPIase_dom_sf"/>
</dbReference>
<evidence type="ECO:0000256" key="2">
    <source>
        <dbReference type="ARBA" id="ARBA00004496"/>
    </source>
</evidence>
<evidence type="ECO:0000256" key="10">
    <source>
        <dbReference type="SAM" id="MobiDB-lite"/>
    </source>
</evidence>
<reference evidence="14" key="1">
    <citation type="journal article" date="2015" name="Microbiology">
        <title>Genome of Methanoregula boonei 6A8 reveals adaptations to oligotrophic peatland environments.</title>
        <authorList>
            <person name="Braeuer S."/>
            <person name="Cadillo-Quiroz H."/>
            <person name="Kyrpides N."/>
            <person name="Woyke T."/>
            <person name="Goodwin L."/>
            <person name="Detter C."/>
            <person name="Podell S."/>
            <person name="Yavitt J.B."/>
            <person name="Zinder S.H."/>
        </authorList>
    </citation>
    <scope>NUCLEOTIDE SEQUENCE [LARGE SCALE GENOMIC DNA]</scope>
    <source>
        <strain evidence="14">DSM 21154 / JCM 14090 / 6A8</strain>
    </source>
</reference>
<dbReference type="EC" id="5.2.1.8" evidence="9"/>
<feature type="region of interest" description="Disordered" evidence="10">
    <location>
        <begin position="1"/>
        <end position="23"/>
    </location>
</feature>
<dbReference type="GO" id="GO:0005737">
    <property type="term" value="C:cytoplasm"/>
    <property type="evidence" value="ECO:0007669"/>
    <property type="project" value="UniProtKB-SubCell"/>
</dbReference>
<sequence>MPENPAGGETEHPEDNPKKAVPDAREVQKRKKLFIAIGAVIVIIAAVLGAYLLLSVPTAMKGDTVAIYYNESFENGTLYLSAMNATYPPLIFTLGNSSVISGVQDAVIGMSPGEIKTVNIPDAYGAYDPGLVQTVNRTGPVAQAIFGNMTLKPGLYTVRYRTTNTVSTMTILNVTNTTLTLDTNNPLAGYNLTFTIELANLTKANAPAATS</sequence>
<dbReference type="Proteomes" id="UP000002408">
    <property type="component" value="Chromosome"/>
</dbReference>
<dbReference type="SUPFAM" id="SSF54534">
    <property type="entry name" value="FKBP-like"/>
    <property type="match status" value="1"/>
</dbReference>
<proteinExistence type="inferred from homology"/>
<feature type="transmembrane region" description="Helical" evidence="11">
    <location>
        <begin position="33"/>
        <end position="54"/>
    </location>
</feature>
<evidence type="ECO:0000256" key="7">
    <source>
        <dbReference type="ARBA" id="ARBA00023235"/>
    </source>
</evidence>
<evidence type="ECO:0000256" key="8">
    <source>
        <dbReference type="PROSITE-ProRule" id="PRU00277"/>
    </source>
</evidence>
<dbReference type="HOGENOM" id="CLU_1302615_0_0_2"/>
<dbReference type="PANTHER" id="PTHR47861:SF3">
    <property type="entry name" value="FKBP-TYPE PEPTIDYL-PROLYL CIS-TRANS ISOMERASE SLYD"/>
    <property type="match status" value="1"/>
</dbReference>
<dbReference type="AlphaFoldDB" id="A7I8B7"/>
<name>A7I8B7_METB6</name>
<dbReference type="InterPro" id="IPR001179">
    <property type="entry name" value="PPIase_FKBP_dom"/>
</dbReference>
<dbReference type="Gene3D" id="3.10.50.40">
    <property type="match status" value="1"/>
</dbReference>
<keyword evidence="11" id="KW-1133">Transmembrane helix</keyword>
<dbReference type="KEGG" id="mbn:Mboo_1460"/>
<feature type="compositionally biased region" description="Basic and acidic residues" evidence="10">
    <location>
        <begin position="9"/>
        <end position="23"/>
    </location>
</feature>
<gene>
    <name evidence="13" type="ordered locus">Mboo_1460</name>
</gene>
<protein>
    <recommendedName>
        <fullName evidence="9">Peptidyl-prolyl cis-trans isomerase</fullName>
        <ecNumber evidence="9">5.2.1.8</ecNumber>
    </recommendedName>
</protein>
<comment type="catalytic activity">
    <reaction evidence="1 8 9">
        <text>[protein]-peptidylproline (omega=180) = [protein]-peptidylproline (omega=0)</text>
        <dbReference type="Rhea" id="RHEA:16237"/>
        <dbReference type="Rhea" id="RHEA-COMP:10747"/>
        <dbReference type="Rhea" id="RHEA-COMP:10748"/>
        <dbReference type="ChEBI" id="CHEBI:83833"/>
        <dbReference type="ChEBI" id="CHEBI:83834"/>
        <dbReference type="EC" id="5.2.1.8"/>
    </reaction>
</comment>
<keyword evidence="6" id="KW-0143">Chaperone</keyword>
<keyword evidence="11" id="KW-0812">Transmembrane</keyword>
<evidence type="ECO:0000256" key="11">
    <source>
        <dbReference type="SAM" id="Phobius"/>
    </source>
</evidence>
<keyword evidence="5 8" id="KW-0697">Rotamase</keyword>
<evidence type="ECO:0000259" key="12">
    <source>
        <dbReference type="PROSITE" id="PS50059"/>
    </source>
</evidence>
<organism evidence="13 14">
    <name type="scientific">Methanoregula boonei (strain DSM 21154 / JCM 14090 / 6A8)</name>
    <dbReference type="NCBI Taxonomy" id="456442"/>
    <lineage>
        <taxon>Archaea</taxon>
        <taxon>Methanobacteriati</taxon>
        <taxon>Methanobacteriota</taxon>
        <taxon>Stenosarchaea group</taxon>
        <taxon>Methanomicrobia</taxon>
        <taxon>Methanomicrobiales</taxon>
        <taxon>Methanoregulaceae</taxon>
        <taxon>Methanoregula</taxon>
    </lineage>
</organism>
<dbReference type="PANTHER" id="PTHR47861">
    <property type="entry name" value="FKBP-TYPE PEPTIDYL-PROLYL CIS-TRANS ISOMERASE SLYD"/>
    <property type="match status" value="1"/>
</dbReference>
<keyword evidence="7 8" id="KW-0413">Isomerase</keyword>
<dbReference type="eggNOG" id="arCOG00981">
    <property type="taxonomic scope" value="Archaea"/>
</dbReference>
<dbReference type="STRING" id="456442.Mboo_1460"/>
<dbReference type="EMBL" id="CP000780">
    <property type="protein sequence ID" value="ABS55978.1"/>
    <property type="molecule type" value="Genomic_DNA"/>
</dbReference>
<comment type="subcellular location">
    <subcellularLocation>
        <location evidence="2">Cytoplasm</location>
    </subcellularLocation>
</comment>
<dbReference type="GO" id="GO:0003755">
    <property type="term" value="F:peptidyl-prolyl cis-trans isomerase activity"/>
    <property type="evidence" value="ECO:0007669"/>
    <property type="project" value="UniProtKB-UniRule"/>
</dbReference>
<feature type="domain" description="PPIase FKBP-type" evidence="12">
    <location>
        <begin position="62"/>
        <end position="146"/>
    </location>
</feature>
<evidence type="ECO:0000256" key="9">
    <source>
        <dbReference type="RuleBase" id="RU003915"/>
    </source>
</evidence>